<sequence>MRFLKSAVVLSTILLASGCSSTNDVASNDWGQRGYDLAFQGKAMAQDQAIPTEKVASFQAGYNKGLTEFCSQNGYEVAWAGVDYENTCEKLAPLFIAQYNMGLNDMQQKDWDYISRD</sequence>
<feature type="chain" id="PRO_5008676393" description="Lipoprotein" evidence="1">
    <location>
        <begin position="23"/>
        <end position="117"/>
    </location>
</feature>
<dbReference type="InterPro" id="IPR021242">
    <property type="entry name" value="DUF2799"/>
</dbReference>
<dbReference type="AlphaFoldDB" id="A0A1C3J8D9"/>
<evidence type="ECO:0000256" key="1">
    <source>
        <dbReference type="SAM" id="SignalP"/>
    </source>
</evidence>
<evidence type="ECO:0008006" key="4">
    <source>
        <dbReference type="Google" id="ProtNLM"/>
    </source>
</evidence>
<proteinExistence type="predicted"/>
<dbReference type="RefSeq" id="WP_065675134.1">
    <property type="nucleotide sequence ID" value="NZ_AP025463.1"/>
</dbReference>
<dbReference type="Proteomes" id="UP000092819">
    <property type="component" value="Unassembled WGS sequence"/>
</dbReference>
<keyword evidence="1" id="KW-0732">Signal</keyword>
<accession>A0A1C3J8D9</accession>
<evidence type="ECO:0000313" key="3">
    <source>
        <dbReference type="Proteomes" id="UP000092819"/>
    </source>
</evidence>
<name>A0A1C3J8D9_9VIBR</name>
<feature type="signal peptide" evidence="1">
    <location>
        <begin position="1"/>
        <end position="22"/>
    </location>
</feature>
<organism evidence="2 3">
    <name type="scientific">Vibrio celticus</name>
    <dbReference type="NCBI Taxonomy" id="446372"/>
    <lineage>
        <taxon>Bacteria</taxon>
        <taxon>Pseudomonadati</taxon>
        <taxon>Pseudomonadota</taxon>
        <taxon>Gammaproteobacteria</taxon>
        <taxon>Vibrionales</taxon>
        <taxon>Vibrionaceae</taxon>
        <taxon>Vibrio</taxon>
    </lineage>
</organism>
<protein>
    <recommendedName>
        <fullName evidence="4">Lipoprotein</fullName>
    </recommendedName>
</protein>
<dbReference type="PROSITE" id="PS51257">
    <property type="entry name" value="PROKAR_LIPOPROTEIN"/>
    <property type="match status" value="1"/>
</dbReference>
<evidence type="ECO:0000313" key="2">
    <source>
        <dbReference type="EMBL" id="SBT11297.1"/>
    </source>
</evidence>
<gene>
    <name evidence="2" type="ORF">VCE7224_00013</name>
</gene>
<reference evidence="3" key="1">
    <citation type="submission" date="2016-06" db="EMBL/GenBank/DDBJ databases">
        <authorList>
            <person name="Rodrigo-Torres L."/>
            <person name="Arahal D.R."/>
        </authorList>
    </citation>
    <scope>NUCLEOTIDE SEQUENCE [LARGE SCALE GENOMIC DNA]</scope>
    <source>
        <strain evidence="3">CECT 7224</strain>
    </source>
</reference>
<dbReference type="Pfam" id="PF10973">
    <property type="entry name" value="DUF2799"/>
    <property type="match status" value="1"/>
</dbReference>
<keyword evidence="3" id="KW-1185">Reference proteome</keyword>
<dbReference type="EMBL" id="FLQZ01000001">
    <property type="protein sequence ID" value="SBT11297.1"/>
    <property type="molecule type" value="Genomic_DNA"/>
</dbReference>